<sequence length="156" mass="17435">MENGTIQKDTVPSGDVTCGVSTGEPVALSYFIDRLAEDLVLDEKIQMCSMCVIGGCESQVSGMTCRNGVKTWLLNKVKAYAEDMPVREEQYFAFLDRLRVSGCEISQARERLEQAFPHLKRCADGADAILCAWQCQRASNGKMLREMREGQRDTRA</sequence>
<proteinExistence type="predicted"/>
<gene>
    <name evidence="1" type="ORF">PNE06_03690</name>
</gene>
<dbReference type="EMBL" id="JAQLWV010000004">
    <property type="protein sequence ID" value="MDB7932173.1"/>
    <property type="molecule type" value="Genomic_DNA"/>
</dbReference>
<reference evidence="1" key="1">
    <citation type="submission" date="2023-01" db="EMBL/GenBank/DDBJ databases">
        <title>Human gut microbiome strain richness.</title>
        <authorList>
            <person name="Chen-Liaw A."/>
        </authorList>
    </citation>
    <scope>NUCLEOTIDE SEQUENCE</scope>
    <source>
        <strain evidence="1">1001287st1_F4_1001285I_161205</strain>
    </source>
</reference>
<protein>
    <submittedName>
        <fullName evidence="1">Uncharacterized protein</fullName>
    </submittedName>
</protein>
<evidence type="ECO:0000313" key="1">
    <source>
        <dbReference type="EMBL" id="MDB7932173.1"/>
    </source>
</evidence>
<organism evidence="1 2">
    <name type="scientific">Flavonifractor plautii</name>
    <name type="common">Fusobacterium plautii</name>
    <dbReference type="NCBI Taxonomy" id="292800"/>
    <lineage>
        <taxon>Bacteria</taxon>
        <taxon>Bacillati</taxon>
        <taxon>Bacillota</taxon>
        <taxon>Clostridia</taxon>
        <taxon>Eubacteriales</taxon>
        <taxon>Oscillospiraceae</taxon>
        <taxon>Flavonifractor</taxon>
    </lineage>
</organism>
<dbReference type="RefSeq" id="WP_195324950.1">
    <property type="nucleotide sequence ID" value="NZ_JADMVZ010000006.1"/>
</dbReference>
<comment type="caution">
    <text evidence="1">The sequence shown here is derived from an EMBL/GenBank/DDBJ whole genome shotgun (WGS) entry which is preliminary data.</text>
</comment>
<evidence type="ECO:0000313" key="2">
    <source>
        <dbReference type="Proteomes" id="UP001211173"/>
    </source>
</evidence>
<name>A0AAW6CB67_FLAPL</name>
<dbReference type="AlphaFoldDB" id="A0AAW6CB67"/>
<dbReference type="Proteomes" id="UP001211173">
    <property type="component" value="Unassembled WGS sequence"/>
</dbReference>
<accession>A0AAW6CB67</accession>